<dbReference type="AlphaFoldDB" id="A0A2K9P2V5"/>
<reference evidence="1 2" key="1">
    <citation type="submission" date="2017-04" db="EMBL/GenBank/DDBJ databases">
        <title>Monoglobus pectinilyticus 14 draft genome.</title>
        <authorList>
            <person name="Kim C."/>
            <person name="Rosendale D.I."/>
            <person name="Kelly W.J."/>
            <person name="Tannock G.W."/>
            <person name="Patchett M.L."/>
            <person name="Jordens J.Z."/>
        </authorList>
    </citation>
    <scope>NUCLEOTIDE SEQUENCE [LARGE SCALE GENOMIC DNA]</scope>
    <source>
        <strain evidence="1 2">14</strain>
    </source>
</reference>
<evidence type="ECO:0000313" key="1">
    <source>
        <dbReference type="EMBL" id="AUO19570.1"/>
    </source>
</evidence>
<dbReference type="RefSeq" id="WP_102365768.1">
    <property type="nucleotide sequence ID" value="NZ_CP020991.1"/>
</dbReference>
<gene>
    <name evidence="1" type="ORF">B9O19_01409</name>
</gene>
<dbReference type="KEGG" id="mpec:B9O19_01409"/>
<sequence length="66" mass="7681">MTHPDIKYIERYGYTRGELERGRPVGICLFCGSEVFQGDEGFIKSFDGLFCNIECCHNYYEIDSQE</sequence>
<dbReference type="OrthoDB" id="2454838at2"/>
<accession>A0A2K9P2V5</accession>
<keyword evidence="2" id="KW-1185">Reference proteome</keyword>
<name>A0A2K9P2V5_9FIRM</name>
<dbReference type="GeneID" id="98062809"/>
<protein>
    <submittedName>
        <fullName evidence="1">Uncharacterized protein</fullName>
    </submittedName>
</protein>
<dbReference type="Proteomes" id="UP000235589">
    <property type="component" value="Chromosome"/>
</dbReference>
<organism evidence="1 2">
    <name type="scientific">Monoglobus pectinilyticus</name>
    <dbReference type="NCBI Taxonomy" id="1981510"/>
    <lineage>
        <taxon>Bacteria</taxon>
        <taxon>Bacillati</taxon>
        <taxon>Bacillota</taxon>
        <taxon>Clostridia</taxon>
        <taxon>Monoglobales</taxon>
        <taxon>Monoglobaceae</taxon>
        <taxon>Monoglobus</taxon>
    </lineage>
</organism>
<proteinExistence type="predicted"/>
<dbReference type="EMBL" id="CP020991">
    <property type="protein sequence ID" value="AUO19570.1"/>
    <property type="molecule type" value="Genomic_DNA"/>
</dbReference>
<evidence type="ECO:0000313" key="2">
    <source>
        <dbReference type="Proteomes" id="UP000235589"/>
    </source>
</evidence>